<comment type="similarity">
    <text evidence="2 10">Belongs to the organic radical-activating enzymes family.</text>
</comment>
<reference evidence="12 13" key="1">
    <citation type="submission" date="2017-04" db="EMBL/GenBank/DDBJ databases">
        <title>Monoglobus pectinilyticus 14 draft genome.</title>
        <authorList>
            <person name="Kim C."/>
            <person name="Rosendale D.I."/>
            <person name="Kelly W.J."/>
            <person name="Tannock G.W."/>
            <person name="Patchett M.L."/>
            <person name="Jordens J.Z."/>
        </authorList>
    </citation>
    <scope>NUCLEOTIDE SEQUENCE [LARGE SCALE GENOMIC DNA]</scope>
    <source>
        <strain evidence="12 13">14</strain>
    </source>
</reference>
<evidence type="ECO:0000259" key="11">
    <source>
        <dbReference type="PROSITE" id="PS51918"/>
    </source>
</evidence>
<dbReference type="GO" id="GO:0043365">
    <property type="term" value="F:[formate-C-acetyltransferase]-activating enzyme activity"/>
    <property type="evidence" value="ECO:0007669"/>
    <property type="project" value="UniProtKB-UniRule"/>
</dbReference>
<evidence type="ECO:0000256" key="8">
    <source>
        <dbReference type="ARBA" id="ARBA00023004"/>
    </source>
</evidence>
<keyword evidence="7 10" id="KW-0560">Oxidoreductase</keyword>
<dbReference type="PIRSF" id="PIRSF000371">
    <property type="entry name" value="PFL_act_enz"/>
    <property type="match status" value="1"/>
</dbReference>
<feature type="domain" description="Radical SAM core" evidence="11">
    <location>
        <begin position="26"/>
        <end position="256"/>
    </location>
</feature>
<sequence length="256" mass="29258">MENENIIKSNTDIIGNIHSFESMGSVDGPGIRSVVFFQGCSLRCAFCHNPDTWGTEPNKVITTADLIKKILRFKPYYDSSGGGVTFSGGEPLLQPEFLLDILKKCKQNNIHTALDTSGVGHKGDKKFRPDYKEILKYTDLVLLDVKHTRSEMYKEITCVDMSFFMEFLDTLNSSDTDVWIRAVIIPGINDNMDYIKELEKFSKNINNVKKFELLPYHTLGVNKYKELGIKYRLEKLPPMDKKKTKEWEGLLNNSLV</sequence>
<dbReference type="PANTHER" id="PTHR30352:SF5">
    <property type="entry name" value="PYRUVATE FORMATE-LYASE 1-ACTIVATING ENZYME"/>
    <property type="match status" value="1"/>
</dbReference>
<dbReference type="EC" id="1.97.1.4" evidence="10"/>
<dbReference type="InterPro" id="IPR012839">
    <property type="entry name" value="Organic_radical_activase"/>
</dbReference>
<comment type="cofactor">
    <cofactor evidence="10">
        <name>[4Fe-4S] cluster</name>
        <dbReference type="ChEBI" id="CHEBI:49883"/>
    </cofactor>
    <text evidence="10">Binds 1 [4Fe-4S] cluster. The cluster is coordinated with 3 cysteines and an exchangeable S-adenosyl-L-methionine.</text>
</comment>
<dbReference type="EMBL" id="CP020991">
    <property type="protein sequence ID" value="AUO18323.1"/>
    <property type="molecule type" value="Genomic_DNA"/>
</dbReference>
<dbReference type="PANTHER" id="PTHR30352">
    <property type="entry name" value="PYRUVATE FORMATE-LYASE-ACTIVATING ENZYME"/>
    <property type="match status" value="1"/>
</dbReference>
<protein>
    <recommendedName>
        <fullName evidence="3 10">Pyruvate formate-lyase-activating enzyme</fullName>
        <ecNumber evidence="10">1.97.1.4</ecNumber>
    </recommendedName>
</protein>
<dbReference type="PROSITE" id="PS51918">
    <property type="entry name" value="RADICAL_SAM"/>
    <property type="match status" value="1"/>
</dbReference>
<keyword evidence="8 10" id="KW-0408">Iron</keyword>
<keyword evidence="4 10" id="KW-0004">4Fe-4S</keyword>
<dbReference type="InterPro" id="IPR007197">
    <property type="entry name" value="rSAM"/>
</dbReference>
<dbReference type="InterPro" id="IPR001989">
    <property type="entry name" value="Radical_activat_CS"/>
</dbReference>
<dbReference type="AlphaFoldDB" id="A0A2K9NZ49"/>
<dbReference type="InterPro" id="IPR013785">
    <property type="entry name" value="Aldolase_TIM"/>
</dbReference>
<dbReference type="CDD" id="cd01335">
    <property type="entry name" value="Radical_SAM"/>
    <property type="match status" value="1"/>
</dbReference>
<evidence type="ECO:0000313" key="13">
    <source>
        <dbReference type="Proteomes" id="UP000235589"/>
    </source>
</evidence>
<keyword evidence="12" id="KW-0456">Lyase</keyword>
<dbReference type="Proteomes" id="UP000235589">
    <property type="component" value="Chromosome"/>
</dbReference>
<keyword evidence="5 10" id="KW-0949">S-adenosyl-L-methionine</keyword>
<name>A0A2K9NZ49_9FIRM</name>
<evidence type="ECO:0000256" key="4">
    <source>
        <dbReference type="ARBA" id="ARBA00022485"/>
    </source>
</evidence>
<organism evidence="12 13">
    <name type="scientific">Monoglobus pectinilyticus</name>
    <dbReference type="NCBI Taxonomy" id="1981510"/>
    <lineage>
        <taxon>Bacteria</taxon>
        <taxon>Bacillati</taxon>
        <taxon>Bacillota</taxon>
        <taxon>Clostridia</taxon>
        <taxon>Monoglobales</taxon>
        <taxon>Monoglobaceae</taxon>
        <taxon>Monoglobus</taxon>
    </lineage>
</organism>
<dbReference type="InterPro" id="IPR058240">
    <property type="entry name" value="rSAM_sf"/>
</dbReference>
<dbReference type="NCBIfam" id="TIGR02493">
    <property type="entry name" value="PFLA"/>
    <property type="match status" value="1"/>
</dbReference>
<comment type="subcellular location">
    <subcellularLocation>
        <location evidence="10">Cytoplasm</location>
    </subcellularLocation>
</comment>
<dbReference type="GO" id="GO:0005737">
    <property type="term" value="C:cytoplasm"/>
    <property type="evidence" value="ECO:0007669"/>
    <property type="project" value="UniProtKB-SubCell"/>
</dbReference>
<dbReference type="InterPro" id="IPR012838">
    <property type="entry name" value="PFL1_activating"/>
</dbReference>
<keyword evidence="12" id="KW-0670">Pyruvate</keyword>
<comment type="function">
    <text evidence="1 10">Activation of pyruvate formate-lyase under anaerobic conditions by generation of an organic free radical, using S-adenosylmethionine and reduced flavodoxin as cosubstrates to produce 5'-deoxy-adenosine.</text>
</comment>
<dbReference type="KEGG" id="mpec:B9O19_00138"/>
<dbReference type="RefSeq" id="WP_102364674.1">
    <property type="nucleotide sequence ID" value="NZ_CP020991.1"/>
</dbReference>
<evidence type="ECO:0000256" key="7">
    <source>
        <dbReference type="ARBA" id="ARBA00023002"/>
    </source>
</evidence>
<keyword evidence="6 10" id="KW-0479">Metal-binding</keyword>
<keyword evidence="13" id="KW-1185">Reference proteome</keyword>
<evidence type="ECO:0000256" key="1">
    <source>
        <dbReference type="ARBA" id="ARBA00003141"/>
    </source>
</evidence>
<comment type="catalytic activity">
    <reaction evidence="10">
        <text>glycyl-[formate C-acetyltransferase] + reduced [flavodoxin] + S-adenosyl-L-methionine = glycin-2-yl radical-[formate C-acetyltransferase] + semiquinone [flavodoxin] + 5'-deoxyadenosine + L-methionine + H(+)</text>
        <dbReference type="Rhea" id="RHEA:19225"/>
        <dbReference type="Rhea" id="RHEA-COMP:10622"/>
        <dbReference type="Rhea" id="RHEA-COMP:12190"/>
        <dbReference type="Rhea" id="RHEA-COMP:12191"/>
        <dbReference type="Rhea" id="RHEA-COMP:14480"/>
        <dbReference type="ChEBI" id="CHEBI:15378"/>
        <dbReference type="ChEBI" id="CHEBI:17319"/>
        <dbReference type="ChEBI" id="CHEBI:29947"/>
        <dbReference type="ChEBI" id="CHEBI:32722"/>
        <dbReference type="ChEBI" id="CHEBI:57618"/>
        <dbReference type="ChEBI" id="CHEBI:57844"/>
        <dbReference type="ChEBI" id="CHEBI:59789"/>
        <dbReference type="ChEBI" id="CHEBI:140311"/>
        <dbReference type="EC" id="1.97.1.4"/>
    </reaction>
</comment>
<evidence type="ECO:0000256" key="9">
    <source>
        <dbReference type="ARBA" id="ARBA00023014"/>
    </source>
</evidence>
<dbReference type="GO" id="GO:0016829">
    <property type="term" value="F:lyase activity"/>
    <property type="evidence" value="ECO:0007669"/>
    <property type="project" value="UniProtKB-KW"/>
</dbReference>
<dbReference type="Pfam" id="PF13353">
    <property type="entry name" value="Fer4_12"/>
    <property type="match status" value="1"/>
</dbReference>
<dbReference type="PROSITE" id="PS01087">
    <property type="entry name" value="RADICAL_ACTIVATING"/>
    <property type="match status" value="1"/>
</dbReference>
<dbReference type="OrthoDB" id="9782387at2"/>
<dbReference type="GO" id="GO:0046872">
    <property type="term" value="F:metal ion binding"/>
    <property type="evidence" value="ECO:0007669"/>
    <property type="project" value="UniProtKB-UniRule"/>
</dbReference>
<dbReference type="SFLD" id="SFLDG01066">
    <property type="entry name" value="organic_radical-activating_enz"/>
    <property type="match status" value="1"/>
</dbReference>
<gene>
    <name evidence="12" type="ORF">B9O19_00138</name>
</gene>
<evidence type="ECO:0000256" key="10">
    <source>
        <dbReference type="RuleBase" id="RU362053"/>
    </source>
</evidence>
<evidence type="ECO:0000256" key="3">
    <source>
        <dbReference type="ARBA" id="ARBA00021356"/>
    </source>
</evidence>
<evidence type="ECO:0000256" key="6">
    <source>
        <dbReference type="ARBA" id="ARBA00022723"/>
    </source>
</evidence>
<dbReference type="GO" id="GO:0051539">
    <property type="term" value="F:4 iron, 4 sulfur cluster binding"/>
    <property type="evidence" value="ECO:0007669"/>
    <property type="project" value="UniProtKB-UniRule"/>
</dbReference>
<keyword evidence="9 10" id="KW-0411">Iron-sulfur</keyword>
<dbReference type="SUPFAM" id="SSF102114">
    <property type="entry name" value="Radical SAM enzymes"/>
    <property type="match status" value="1"/>
</dbReference>
<keyword evidence="10" id="KW-0963">Cytoplasm</keyword>
<evidence type="ECO:0000256" key="2">
    <source>
        <dbReference type="ARBA" id="ARBA00009777"/>
    </source>
</evidence>
<dbReference type="GeneID" id="98061571"/>
<evidence type="ECO:0000313" key="12">
    <source>
        <dbReference type="EMBL" id="AUO18323.1"/>
    </source>
</evidence>
<dbReference type="Gene3D" id="3.20.20.70">
    <property type="entry name" value="Aldolase class I"/>
    <property type="match status" value="1"/>
</dbReference>
<dbReference type="InterPro" id="IPR034457">
    <property type="entry name" value="Organic_radical-activating"/>
</dbReference>
<dbReference type="SFLD" id="SFLDS00029">
    <property type="entry name" value="Radical_SAM"/>
    <property type="match status" value="1"/>
</dbReference>
<evidence type="ECO:0000256" key="5">
    <source>
        <dbReference type="ARBA" id="ARBA00022691"/>
    </source>
</evidence>
<accession>A0A2K9NZ49</accession>
<proteinExistence type="inferred from homology"/>